<protein>
    <submittedName>
        <fullName evidence="1">Uncharacterized protein</fullName>
    </submittedName>
</protein>
<feature type="non-terminal residue" evidence="1">
    <location>
        <position position="1"/>
    </location>
</feature>
<gene>
    <name evidence="1" type="ORF">PCASD_14521</name>
</gene>
<organism evidence="1 2">
    <name type="scientific">Puccinia coronata f. sp. avenae</name>
    <dbReference type="NCBI Taxonomy" id="200324"/>
    <lineage>
        <taxon>Eukaryota</taxon>
        <taxon>Fungi</taxon>
        <taxon>Dikarya</taxon>
        <taxon>Basidiomycota</taxon>
        <taxon>Pucciniomycotina</taxon>
        <taxon>Pucciniomycetes</taxon>
        <taxon>Pucciniales</taxon>
        <taxon>Pucciniaceae</taxon>
        <taxon>Puccinia</taxon>
    </lineage>
</organism>
<accession>A0A2N5TEY0</accession>
<evidence type="ECO:0000313" key="1">
    <source>
        <dbReference type="EMBL" id="PLW24067.1"/>
    </source>
</evidence>
<proteinExistence type="predicted"/>
<dbReference type="AlphaFoldDB" id="A0A2N5TEY0"/>
<comment type="caution">
    <text evidence="1">The sequence shown here is derived from an EMBL/GenBank/DDBJ whole genome shotgun (WGS) entry which is preliminary data.</text>
</comment>
<reference evidence="1 2" key="1">
    <citation type="submission" date="2017-11" db="EMBL/GenBank/DDBJ databases">
        <title>De novo assembly and phasing of dikaryotic genomes from two isolates of Puccinia coronata f. sp. avenae, the causal agent of oat crown rust.</title>
        <authorList>
            <person name="Miller M.E."/>
            <person name="Zhang Y."/>
            <person name="Omidvar V."/>
            <person name="Sperschneider J."/>
            <person name="Schwessinger B."/>
            <person name="Raley C."/>
            <person name="Palmer J.M."/>
            <person name="Garnica D."/>
            <person name="Upadhyaya N."/>
            <person name="Rathjen J."/>
            <person name="Taylor J.M."/>
            <person name="Park R.F."/>
            <person name="Dodds P.N."/>
            <person name="Hirsch C.D."/>
            <person name="Kianian S.F."/>
            <person name="Figueroa M."/>
        </authorList>
    </citation>
    <scope>NUCLEOTIDE SEQUENCE [LARGE SCALE GENOMIC DNA]</scope>
    <source>
        <strain evidence="1">12SD80</strain>
    </source>
</reference>
<evidence type="ECO:0000313" key="2">
    <source>
        <dbReference type="Proteomes" id="UP000235392"/>
    </source>
</evidence>
<name>A0A2N5TEY0_9BASI</name>
<dbReference type="Proteomes" id="UP000235392">
    <property type="component" value="Unassembled WGS sequence"/>
</dbReference>
<dbReference type="EMBL" id="PGCI01000617">
    <property type="protein sequence ID" value="PLW24067.1"/>
    <property type="molecule type" value="Genomic_DNA"/>
</dbReference>
<sequence>AGGPSTVPSTDQLTFKHRAVSYVCKNFASSDMKVLPGGTRLNVRDRPAGNLACNLEQPPHCNCDRHGLKLTPPLLEPPRIFSRAQIL</sequence>